<evidence type="ECO:0000256" key="2">
    <source>
        <dbReference type="SAM" id="MobiDB-lite"/>
    </source>
</evidence>
<protein>
    <recommendedName>
        <fullName evidence="1">Peptidyl-prolyl cis-trans isomerase</fullName>
        <shortName evidence="1">PPIase</shortName>
        <ecNumber evidence="1">5.2.1.8</ecNumber>
    </recommendedName>
</protein>
<dbReference type="GO" id="GO:0003755">
    <property type="term" value="F:peptidyl-prolyl cis-trans isomerase activity"/>
    <property type="evidence" value="ECO:0007669"/>
    <property type="project" value="UniProtKB-UniRule"/>
</dbReference>
<evidence type="ECO:0000313" key="4">
    <source>
        <dbReference type="EMBL" id="CAI8006731.1"/>
    </source>
</evidence>
<dbReference type="EC" id="5.2.1.8" evidence="1"/>
<name>A0AA35W7C2_GEOBA</name>
<keyword evidence="1 4" id="KW-0413">Isomerase</keyword>
<evidence type="ECO:0000313" key="5">
    <source>
        <dbReference type="Proteomes" id="UP001174909"/>
    </source>
</evidence>
<dbReference type="EMBL" id="CASHTH010000712">
    <property type="protein sequence ID" value="CAI8006731.1"/>
    <property type="molecule type" value="Genomic_DNA"/>
</dbReference>
<keyword evidence="5" id="KW-1185">Reference proteome</keyword>
<dbReference type="InterPro" id="IPR029000">
    <property type="entry name" value="Cyclophilin-like_dom_sf"/>
</dbReference>
<accession>A0AA35W7C2</accession>
<feature type="compositionally biased region" description="Gly residues" evidence="2">
    <location>
        <begin position="1"/>
        <end position="16"/>
    </location>
</feature>
<keyword evidence="1" id="KW-0697">Rotamase</keyword>
<proteinExistence type="inferred from homology"/>
<sequence>MIQGGDPSGTGSGGPGYQFADEPVSRPYTRGTMAMANAGPNTNGSQFFLMHADYGLPPNYTIFGQAIAGLETIDAIATAETRPNAEGSSPVSPVVINSVEIIGQ</sequence>
<reference evidence="4" key="1">
    <citation type="submission" date="2023-03" db="EMBL/GenBank/DDBJ databases">
        <authorList>
            <person name="Steffen K."/>
            <person name="Cardenas P."/>
        </authorList>
    </citation>
    <scope>NUCLEOTIDE SEQUENCE</scope>
</reference>
<comment type="catalytic activity">
    <reaction evidence="1">
        <text>[protein]-peptidylproline (omega=180) = [protein]-peptidylproline (omega=0)</text>
        <dbReference type="Rhea" id="RHEA:16237"/>
        <dbReference type="Rhea" id="RHEA-COMP:10747"/>
        <dbReference type="Rhea" id="RHEA-COMP:10748"/>
        <dbReference type="ChEBI" id="CHEBI:83833"/>
        <dbReference type="ChEBI" id="CHEBI:83834"/>
        <dbReference type="EC" id="5.2.1.8"/>
    </reaction>
</comment>
<dbReference type="Proteomes" id="UP001174909">
    <property type="component" value="Unassembled WGS sequence"/>
</dbReference>
<dbReference type="InterPro" id="IPR044666">
    <property type="entry name" value="Cyclophilin_A-like"/>
</dbReference>
<dbReference type="AlphaFoldDB" id="A0AA35W7C2"/>
<dbReference type="PANTHER" id="PTHR45625:SF3">
    <property type="entry name" value="PEPTIDYL-PROLYL CIS-TRANS ISOMERASE B-RELATED"/>
    <property type="match status" value="1"/>
</dbReference>
<dbReference type="SUPFAM" id="SSF50891">
    <property type="entry name" value="Cyclophilin-like"/>
    <property type="match status" value="1"/>
</dbReference>
<dbReference type="InterPro" id="IPR002130">
    <property type="entry name" value="Cyclophilin-type_PPIase_dom"/>
</dbReference>
<feature type="domain" description="PPIase cyclophilin-type" evidence="3">
    <location>
        <begin position="1"/>
        <end position="101"/>
    </location>
</feature>
<organism evidence="4 5">
    <name type="scientific">Geodia barretti</name>
    <name type="common">Barrett's horny sponge</name>
    <dbReference type="NCBI Taxonomy" id="519541"/>
    <lineage>
        <taxon>Eukaryota</taxon>
        <taxon>Metazoa</taxon>
        <taxon>Porifera</taxon>
        <taxon>Demospongiae</taxon>
        <taxon>Heteroscleromorpha</taxon>
        <taxon>Tetractinellida</taxon>
        <taxon>Astrophorina</taxon>
        <taxon>Geodiidae</taxon>
        <taxon>Geodia</taxon>
    </lineage>
</organism>
<dbReference type="Gene3D" id="2.40.100.10">
    <property type="entry name" value="Cyclophilin-like"/>
    <property type="match status" value="1"/>
</dbReference>
<gene>
    <name evidence="4" type="ORF">GBAR_LOCUS4871</name>
</gene>
<dbReference type="PROSITE" id="PS50072">
    <property type="entry name" value="CSA_PPIASE_2"/>
    <property type="match status" value="1"/>
</dbReference>
<dbReference type="Pfam" id="PF00160">
    <property type="entry name" value="Pro_isomerase"/>
    <property type="match status" value="1"/>
</dbReference>
<dbReference type="PANTHER" id="PTHR45625">
    <property type="entry name" value="PEPTIDYL-PROLYL CIS-TRANS ISOMERASE-RELATED"/>
    <property type="match status" value="1"/>
</dbReference>
<comment type="function">
    <text evidence="1">PPIases accelerate the folding of proteins. It catalyzes the cis-trans isomerization of proline imidic peptide bonds in oligopeptides.</text>
</comment>
<feature type="region of interest" description="Disordered" evidence="2">
    <location>
        <begin position="1"/>
        <end position="25"/>
    </location>
</feature>
<comment type="caution">
    <text evidence="4">The sequence shown here is derived from an EMBL/GenBank/DDBJ whole genome shotgun (WGS) entry which is preliminary data.</text>
</comment>
<evidence type="ECO:0000259" key="3">
    <source>
        <dbReference type="PROSITE" id="PS50072"/>
    </source>
</evidence>
<dbReference type="PRINTS" id="PR00153">
    <property type="entry name" value="CSAPPISMRASE"/>
</dbReference>
<comment type="similarity">
    <text evidence="1">Belongs to the cyclophilin-type PPIase family.</text>
</comment>
<evidence type="ECO:0000256" key="1">
    <source>
        <dbReference type="RuleBase" id="RU363019"/>
    </source>
</evidence>